<dbReference type="AlphaFoldDB" id="A0A1I4NPQ2"/>
<sequence length="126" mass="14055">MANIVNKLFGGSSKSSTPEDEYTELDLTKYEEVLDDEPAETYIRVAELTNLNELTSLKKEVYDGNIVMIDISNIKVDKLLLDRALKDLKEVVLDVHGDIAGIKDDQVLVTPTGIKIDRSKIIGGRY</sequence>
<dbReference type="PIRSF" id="PIRSF019313">
    <property type="entry name" value="UCP019313"/>
    <property type="match status" value="1"/>
</dbReference>
<dbReference type="OrthoDB" id="56189at2157"/>
<evidence type="ECO:0000313" key="2">
    <source>
        <dbReference type="EMBL" id="SFM17287.1"/>
    </source>
</evidence>
<name>A0A1I4NPQ2_9EURY</name>
<keyword evidence="3" id="KW-1185">Reference proteome</keyword>
<dbReference type="Gene3D" id="3.30.110.150">
    <property type="entry name" value="SepF-like protein"/>
    <property type="match status" value="1"/>
</dbReference>
<dbReference type="InterPro" id="IPR038594">
    <property type="entry name" value="SepF-like_sf"/>
</dbReference>
<gene>
    <name evidence="2" type="ORF">SAMN04488696_0182</name>
</gene>
<feature type="region of interest" description="Disordered" evidence="1">
    <location>
        <begin position="1"/>
        <end position="22"/>
    </location>
</feature>
<dbReference type="EMBL" id="FOUJ01000001">
    <property type="protein sequence ID" value="SFM17287.1"/>
    <property type="molecule type" value="Genomic_DNA"/>
</dbReference>
<evidence type="ECO:0000256" key="1">
    <source>
        <dbReference type="SAM" id="MobiDB-lite"/>
    </source>
</evidence>
<dbReference type="Pfam" id="PF04472">
    <property type="entry name" value="SepF"/>
    <property type="match status" value="1"/>
</dbReference>
<reference evidence="3" key="1">
    <citation type="submission" date="2016-10" db="EMBL/GenBank/DDBJ databases">
        <authorList>
            <person name="Varghese N."/>
            <person name="Submissions S."/>
        </authorList>
    </citation>
    <scope>NUCLEOTIDE SEQUENCE [LARGE SCALE GENOMIC DNA]</scope>
    <source>
        <strain evidence="3">Mob M</strain>
    </source>
</reference>
<protein>
    <recommendedName>
        <fullName evidence="4">Cell division protein SepF</fullName>
    </recommendedName>
</protein>
<proteinExistence type="predicted"/>
<dbReference type="InterPro" id="IPR012426">
    <property type="entry name" value="SepF_arc"/>
</dbReference>
<dbReference type="RefSeq" id="WP_091931891.1">
    <property type="nucleotide sequence ID" value="NZ_FOUJ01000001.1"/>
</dbReference>
<organism evidence="2 3">
    <name type="scientific">Methanolobus profundi</name>
    <dbReference type="NCBI Taxonomy" id="487685"/>
    <lineage>
        <taxon>Archaea</taxon>
        <taxon>Methanobacteriati</taxon>
        <taxon>Methanobacteriota</taxon>
        <taxon>Stenosarchaea group</taxon>
        <taxon>Methanomicrobia</taxon>
        <taxon>Methanosarcinales</taxon>
        <taxon>Methanosarcinaceae</taxon>
        <taxon>Methanolobus</taxon>
    </lineage>
</organism>
<evidence type="ECO:0008006" key="4">
    <source>
        <dbReference type="Google" id="ProtNLM"/>
    </source>
</evidence>
<dbReference type="InterPro" id="IPR007561">
    <property type="entry name" value="Cell_div_SepF/SepF-rel"/>
</dbReference>
<accession>A0A1I4NPQ2</accession>
<dbReference type="Proteomes" id="UP000198535">
    <property type="component" value="Unassembled WGS sequence"/>
</dbReference>
<evidence type="ECO:0000313" key="3">
    <source>
        <dbReference type="Proteomes" id="UP000198535"/>
    </source>
</evidence>
<dbReference type="STRING" id="487685.SAMN04488696_0182"/>